<dbReference type="Proteomes" id="UP000321408">
    <property type="component" value="Chromosome"/>
</dbReference>
<dbReference type="OrthoDB" id="25239at2157"/>
<comment type="similarity">
    <text evidence="1">Belongs to the Gfo/Idh/MocA family.</text>
</comment>
<keyword evidence="6" id="KW-1185">Reference proteome</keyword>
<protein>
    <submittedName>
        <fullName evidence="5">Gfo/Idh/MocA family protein</fullName>
    </submittedName>
</protein>
<evidence type="ECO:0000313" key="5">
    <source>
        <dbReference type="EMBL" id="QEE14240.1"/>
    </source>
</evidence>
<evidence type="ECO:0000256" key="1">
    <source>
        <dbReference type="ARBA" id="ARBA00010928"/>
    </source>
</evidence>
<dbReference type="InterPro" id="IPR000683">
    <property type="entry name" value="Gfo/Idh/MocA-like_OxRdtase_N"/>
</dbReference>
<feature type="domain" description="GFO/IDH/MocA-like oxidoreductase" evidence="4">
    <location>
        <begin position="133"/>
        <end position="248"/>
    </location>
</feature>
<evidence type="ECO:0000259" key="3">
    <source>
        <dbReference type="Pfam" id="PF01408"/>
    </source>
</evidence>
<dbReference type="Gene3D" id="3.30.360.10">
    <property type="entry name" value="Dihydrodipicolinate Reductase, domain 2"/>
    <property type="match status" value="1"/>
</dbReference>
<dbReference type="SUPFAM" id="SSF55347">
    <property type="entry name" value="Glyceraldehyde-3-phosphate dehydrogenase-like, C-terminal domain"/>
    <property type="match status" value="1"/>
</dbReference>
<dbReference type="InterPro" id="IPR036291">
    <property type="entry name" value="NAD(P)-bd_dom_sf"/>
</dbReference>
<dbReference type="PANTHER" id="PTHR22604">
    <property type="entry name" value="OXIDOREDUCTASES"/>
    <property type="match status" value="1"/>
</dbReference>
<organism evidence="5 6">
    <name type="scientific">Promethearchaeum syntrophicum</name>
    <dbReference type="NCBI Taxonomy" id="2594042"/>
    <lineage>
        <taxon>Archaea</taxon>
        <taxon>Promethearchaeati</taxon>
        <taxon>Promethearchaeota</taxon>
        <taxon>Promethearchaeia</taxon>
        <taxon>Promethearchaeales</taxon>
        <taxon>Promethearchaeaceae</taxon>
        <taxon>Promethearchaeum</taxon>
    </lineage>
</organism>
<dbReference type="GO" id="GO:0000166">
    <property type="term" value="F:nucleotide binding"/>
    <property type="evidence" value="ECO:0007669"/>
    <property type="project" value="InterPro"/>
</dbReference>
<dbReference type="InterPro" id="IPR050984">
    <property type="entry name" value="Gfo/Idh/MocA_domain"/>
</dbReference>
<dbReference type="Gene3D" id="3.40.50.720">
    <property type="entry name" value="NAD(P)-binding Rossmann-like Domain"/>
    <property type="match status" value="1"/>
</dbReference>
<dbReference type="EMBL" id="CP042905">
    <property type="protein sequence ID" value="QEE14240.1"/>
    <property type="molecule type" value="Genomic_DNA"/>
</dbReference>
<dbReference type="InterPro" id="IPR055170">
    <property type="entry name" value="GFO_IDH_MocA-like_dom"/>
</dbReference>
<proteinExistence type="inferred from homology"/>
<evidence type="ECO:0000313" key="6">
    <source>
        <dbReference type="Proteomes" id="UP000321408"/>
    </source>
</evidence>
<feature type="domain" description="Gfo/Idh/MocA-like oxidoreductase N-terminal" evidence="3">
    <location>
        <begin position="5"/>
        <end position="121"/>
    </location>
</feature>
<keyword evidence="2" id="KW-0560">Oxidoreductase</keyword>
<gene>
    <name evidence="5" type="ORF">DSAG12_00051</name>
</gene>
<dbReference type="PANTHER" id="PTHR22604:SF105">
    <property type="entry name" value="TRANS-1,2-DIHYDROBENZENE-1,2-DIOL DEHYDROGENASE"/>
    <property type="match status" value="1"/>
</dbReference>
<sequence>MNSKIRWGILGCGKIAHAFAFSLKNVPEAQLLGVASRTPGKARTFGEHFAVEYIYTTYEELVNNPKIDIIYIATTHNFHYKNILLCLQANKPVLCEKAFTLNAKQAVEVIEMAREKKIFLMEAMWMKFNPCIVKLREFLAEGIVGDIRLIKADFGEKFPRDLKDRLFNIHLGGGALLDLGIYAISFARMIYGHSPILYKSEAYIGETGVDEESAYFLEYENKKLAMLYSSSRIEMPNDATLFGTKGMIKLKDFFHPSKIEWKLNGKRKIKTIEVPYDLPGYQYEILEVHDCLTNGQIESKIMPWSESIENMKTMDTLRKQWGLKYPEEI</sequence>
<dbReference type="GO" id="GO:0016491">
    <property type="term" value="F:oxidoreductase activity"/>
    <property type="evidence" value="ECO:0007669"/>
    <property type="project" value="UniProtKB-KW"/>
</dbReference>
<dbReference type="KEGG" id="psyt:DSAG12_00051"/>
<reference evidence="5 6" key="2">
    <citation type="journal article" date="2024" name="Int. J. Syst. Evol. Microbiol.">
        <title>Promethearchaeum syntrophicum gen. nov., sp. nov., an anaerobic, obligately syntrophic archaeon, the first isolate of the lineage 'Asgard' archaea, and proposal of the new archaeal phylum Promethearchaeota phyl. nov. and kingdom Promethearchaeati regn. nov.</title>
        <authorList>
            <person name="Imachi H."/>
            <person name="Nobu M.K."/>
            <person name="Kato S."/>
            <person name="Takaki Y."/>
            <person name="Miyazaki M."/>
            <person name="Miyata M."/>
            <person name="Ogawara M."/>
            <person name="Saito Y."/>
            <person name="Sakai S."/>
            <person name="Tahara Y.O."/>
            <person name="Takano Y."/>
            <person name="Tasumi E."/>
            <person name="Uematsu K."/>
            <person name="Yoshimura T."/>
            <person name="Itoh T."/>
            <person name="Ohkuma M."/>
            <person name="Takai K."/>
        </authorList>
    </citation>
    <scope>NUCLEOTIDE SEQUENCE [LARGE SCALE GENOMIC DNA]</scope>
    <source>
        <strain evidence="5 6">MK-D1</strain>
    </source>
</reference>
<dbReference type="RefSeq" id="WP_147661203.1">
    <property type="nucleotide sequence ID" value="NZ_CP042905.2"/>
</dbReference>
<dbReference type="SUPFAM" id="SSF51735">
    <property type="entry name" value="NAD(P)-binding Rossmann-fold domains"/>
    <property type="match status" value="1"/>
</dbReference>
<dbReference type="Pfam" id="PF22725">
    <property type="entry name" value="GFO_IDH_MocA_C3"/>
    <property type="match status" value="1"/>
</dbReference>
<dbReference type="AlphaFoldDB" id="A0A5B9D5Z3"/>
<name>A0A5B9D5Z3_9ARCH</name>
<reference evidence="5 6" key="1">
    <citation type="journal article" date="2020" name="Nature">
        <title>Isolation of an archaeon at the prokaryote-eukaryote interface.</title>
        <authorList>
            <person name="Imachi H."/>
            <person name="Nobu M.K."/>
            <person name="Nakahara N."/>
            <person name="Morono Y."/>
            <person name="Ogawara M."/>
            <person name="Takaki Y."/>
            <person name="Takano Y."/>
            <person name="Uematsu K."/>
            <person name="Ikuta T."/>
            <person name="Ito M."/>
            <person name="Matsui Y."/>
            <person name="Miyazaki M."/>
            <person name="Murata K."/>
            <person name="Saito Y."/>
            <person name="Sakai S."/>
            <person name="Song C."/>
            <person name="Tasumi E."/>
            <person name="Yamanaka Y."/>
            <person name="Yamaguchi T."/>
            <person name="Kamagata Y."/>
            <person name="Tamaki H."/>
            <person name="Takai K."/>
        </authorList>
    </citation>
    <scope>NUCLEOTIDE SEQUENCE [LARGE SCALE GENOMIC DNA]</scope>
    <source>
        <strain evidence="5 6">MK-D1</strain>
    </source>
</reference>
<dbReference type="GeneID" id="41328058"/>
<dbReference type="Pfam" id="PF01408">
    <property type="entry name" value="GFO_IDH_MocA"/>
    <property type="match status" value="1"/>
</dbReference>
<evidence type="ECO:0000259" key="4">
    <source>
        <dbReference type="Pfam" id="PF22725"/>
    </source>
</evidence>
<evidence type="ECO:0000256" key="2">
    <source>
        <dbReference type="ARBA" id="ARBA00023002"/>
    </source>
</evidence>
<accession>A0A5B9D5Z3</accession>